<dbReference type="SUPFAM" id="SSF55785">
    <property type="entry name" value="PYP-like sensor domain (PAS domain)"/>
    <property type="match status" value="8"/>
</dbReference>
<dbReference type="Pfam" id="PF08448">
    <property type="entry name" value="PAS_4"/>
    <property type="match status" value="2"/>
</dbReference>
<feature type="domain" description="PAC" evidence="9">
    <location>
        <begin position="468"/>
        <end position="520"/>
    </location>
</feature>
<name>A0A4Z0QE88_9BACT</name>
<evidence type="ECO:0000259" key="8">
    <source>
        <dbReference type="PROSITE" id="PS50112"/>
    </source>
</evidence>
<evidence type="ECO:0000259" key="7">
    <source>
        <dbReference type="PROSITE" id="PS50109"/>
    </source>
</evidence>
<dbReference type="InterPro" id="IPR035965">
    <property type="entry name" value="PAS-like_dom_sf"/>
</dbReference>
<dbReference type="InterPro" id="IPR036890">
    <property type="entry name" value="HATPase_C_sf"/>
</dbReference>
<dbReference type="InterPro" id="IPR005467">
    <property type="entry name" value="His_kinase_dom"/>
</dbReference>
<feature type="domain" description="PAS" evidence="8">
    <location>
        <begin position="913"/>
        <end position="983"/>
    </location>
</feature>
<feature type="coiled-coil region" evidence="6">
    <location>
        <begin position="1026"/>
        <end position="1056"/>
    </location>
</feature>
<dbReference type="SUPFAM" id="SSF47384">
    <property type="entry name" value="Homodimeric domain of signal transducing histidine kinase"/>
    <property type="match status" value="1"/>
</dbReference>
<keyword evidence="4" id="KW-0808">Transferase</keyword>
<dbReference type="InterPro" id="IPR013656">
    <property type="entry name" value="PAS_4"/>
</dbReference>
<organism evidence="10 11">
    <name type="scientific">Hymenobacter metallicola</name>
    <dbReference type="NCBI Taxonomy" id="2563114"/>
    <lineage>
        <taxon>Bacteria</taxon>
        <taxon>Pseudomonadati</taxon>
        <taxon>Bacteroidota</taxon>
        <taxon>Cytophagia</taxon>
        <taxon>Cytophagales</taxon>
        <taxon>Hymenobacteraceae</taxon>
        <taxon>Hymenobacter</taxon>
    </lineage>
</organism>
<feature type="domain" description="PAC" evidence="9">
    <location>
        <begin position="986"/>
        <end position="1038"/>
    </location>
</feature>
<dbReference type="NCBIfam" id="TIGR00229">
    <property type="entry name" value="sensory_box"/>
    <property type="match status" value="6"/>
</dbReference>
<dbReference type="GO" id="GO:0000155">
    <property type="term" value="F:phosphorelay sensor kinase activity"/>
    <property type="evidence" value="ECO:0007669"/>
    <property type="project" value="InterPro"/>
</dbReference>
<keyword evidence="6" id="KW-0175">Coiled coil</keyword>
<feature type="domain" description="PAC" evidence="9">
    <location>
        <begin position="341"/>
        <end position="394"/>
    </location>
</feature>
<evidence type="ECO:0000256" key="3">
    <source>
        <dbReference type="ARBA" id="ARBA00022553"/>
    </source>
</evidence>
<dbReference type="InterPro" id="IPR003594">
    <property type="entry name" value="HATPase_dom"/>
</dbReference>
<feature type="domain" description="PAC" evidence="9">
    <location>
        <begin position="860"/>
        <end position="912"/>
    </location>
</feature>
<dbReference type="CDD" id="cd00130">
    <property type="entry name" value="PAS"/>
    <property type="match status" value="6"/>
</dbReference>
<dbReference type="Proteomes" id="UP000298471">
    <property type="component" value="Unassembled WGS sequence"/>
</dbReference>
<dbReference type="InterPro" id="IPR001610">
    <property type="entry name" value="PAC"/>
</dbReference>
<evidence type="ECO:0000259" key="9">
    <source>
        <dbReference type="PROSITE" id="PS50113"/>
    </source>
</evidence>
<protein>
    <recommendedName>
        <fullName evidence="2">histidine kinase</fullName>
        <ecNumber evidence="2">2.7.13.3</ecNumber>
    </recommendedName>
</protein>
<comment type="catalytic activity">
    <reaction evidence="1">
        <text>ATP + protein L-histidine = ADP + protein N-phospho-L-histidine.</text>
        <dbReference type="EC" id="2.7.13.3"/>
    </reaction>
</comment>
<dbReference type="InterPro" id="IPR013655">
    <property type="entry name" value="PAS_fold_3"/>
</dbReference>
<feature type="domain" description="PAS" evidence="8">
    <location>
        <begin position="268"/>
        <end position="339"/>
    </location>
</feature>
<evidence type="ECO:0000256" key="2">
    <source>
        <dbReference type="ARBA" id="ARBA00012438"/>
    </source>
</evidence>
<feature type="domain" description="PAS" evidence="8">
    <location>
        <begin position="140"/>
        <end position="211"/>
    </location>
</feature>
<evidence type="ECO:0000256" key="6">
    <source>
        <dbReference type="SAM" id="Coils"/>
    </source>
</evidence>
<feature type="domain" description="PAC" evidence="9">
    <location>
        <begin position="215"/>
        <end position="267"/>
    </location>
</feature>
<dbReference type="InterPro" id="IPR036097">
    <property type="entry name" value="HisK_dim/P_sf"/>
</dbReference>
<dbReference type="InterPro" id="IPR052162">
    <property type="entry name" value="Sensor_kinase/Photoreceptor"/>
</dbReference>
<feature type="domain" description="Histidine kinase" evidence="7">
    <location>
        <begin position="1056"/>
        <end position="1272"/>
    </location>
</feature>
<dbReference type="PANTHER" id="PTHR43304:SF1">
    <property type="entry name" value="PAC DOMAIN-CONTAINING PROTEIN"/>
    <property type="match status" value="1"/>
</dbReference>
<dbReference type="PROSITE" id="PS50109">
    <property type="entry name" value="HIS_KIN"/>
    <property type="match status" value="1"/>
</dbReference>
<dbReference type="InterPro" id="IPR003661">
    <property type="entry name" value="HisK_dim/P_dom"/>
</dbReference>
<dbReference type="PROSITE" id="PS50113">
    <property type="entry name" value="PAC"/>
    <property type="match status" value="6"/>
</dbReference>
<keyword evidence="3" id="KW-0597">Phosphoprotein</keyword>
<dbReference type="SMART" id="SM00387">
    <property type="entry name" value="HATPase_c"/>
    <property type="match status" value="1"/>
</dbReference>
<dbReference type="EMBL" id="SRMB01000002">
    <property type="protein sequence ID" value="TGE27341.1"/>
    <property type="molecule type" value="Genomic_DNA"/>
</dbReference>
<dbReference type="Gene3D" id="3.30.450.20">
    <property type="entry name" value="PAS domain"/>
    <property type="match status" value="8"/>
</dbReference>
<dbReference type="SMART" id="SM00091">
    <property type="entry name" value="PAS"/>
    <property type="match status" value="8"/>
</dbReference>
<dbReference type="OrthoDB" id="9766459at2"/>
<accession>A0A4Z0QE88</accession>
<dbReference type="PROSITE" id="PS50112">
    <property type="entry name" value="PAS"/>
    <property type="match status" value="5"/>
</dbReference>
<dbReference type="CDD" id="cd00082">
    <property type="entry name" value="HisKA"/>
    <property type="match status" value="1"/>
</dbReference>
<keyword evidence="11" id="KW-1185">Reference proteome</keyword>
<dbReference type="PANTHER" id="PTHR43304">
    <property type="entry name" value="PHYTOCHROME-LIKE PROTEIN CPH1"/>
    <property type="match status" value="1"/>
</dbReference>
<comment type="caution">
    <text evidence="10">The sequence shown here is derived from an EMBL/GenBank/DDBJ whole genome shotgun (WGS) entry which is preliminary data.</text>
</comment>
<keyword evidence="5" id="KW-0418">Kinase</keyword>
<dbReference type="CDD" id="cd00075">
    <property type="entry name" value="HATPase"/>
    <property type="match status" value="1"/>
</dbReference>
<sequence>MPAEVVDFQLIFDSLPTPHLILSPALVVEAANEAMCRILHRSPAQLVGLDGLAVLPASAAGPEHTATVWRTALLDVLQHRSVQTLDIQRYDLRRTNGSVSTRYWQATLRPMLQSGALRNIVCRVLDVTEQVLAQEQGNLSRESFSLLTQATHDAIWDADLRTDKVWRNEMFTTLFGHHPCEFGNSELWWQHLHPDDRPVVAAQRAAAFAGQDSVINNEYRFQRADGSWAEVLDRAYIVRDAQGQAVRLLGAMQDVTQQREAERQARQNAVRFQALAEVQQQLIWTTDAAGNIDYVNPYWQQYLGSTLAEARESGWQHQAHPDDFARVRAQRLHSVATGTPFTTEARLRSAKTGEYRWFLCRAVPALDPAGQVVHWVGSATDINDQKRTEHSLKQSINQVSKLLESLPQMAWTSRPDGGVTYYNQRWFDFTGGTLAELQDWGWERFIHPDDLPATLEHWSYALAHGTLFEKEHRWRNKHGNYRWFLARAEPICDEDGQIILWVGTNTDIHESRQVLHQMQEKDRLLHRILGQMPANIATLLGPDHIIGFVNDGMRRLYGRRAVTGHKIAEAFPEVEEQGFVALMDQVYTSGQPYYGVEQVTLIENELTGQPETHYLDFTYQPLLDEAGRVQGILIFAVEATERVLARRRAQLLDATVHQRDEQMRSMTEALPLITYISNLEGRPLYLSPQWFAYTGHDLTITLDEAWLQAIHPEDLSNTASFQQAAAAKQVWTGELRLRRHDGEYRWHLSRSVPVLDEQGEVVRWYGSSTDIHEQKLIQANLRWNQERYELAALATDDAIWDWDLLTNQLTWTPAIERVLGHRVFAVEHKVTWWYSQIHPDDVQRVTSGIHAVIDGGQSDWQDEYRFRRADGTYAQVLDRGHVARDEDGRATRMIGAMQDVTLQRKAETALRQREKEFTALANSMPQLAWMAEPDGNIFWYNERWYAYTGTTLEEMQGWGWASVHHPDYLAGVIESWRQALTTGKPWKDTFPLRSHEGEYRWFLSRAQPIHNEQGEIVRWIGTNTDVTEAQRAQQQLEQQNNELRRINEDLDNFVYTASHDLKQPIHNMAGIFEELTRTAYFRDPDAIKLVSMFERALHQIYDTIYNLSELVQVQKLRHELPKEPVALEPLAREVLESIGEQLANVRAIVTTDFALAPVVEFVRPNLQSVLYNLVSNALKYAAPKRTPRIHLLSTRHDDHVVISVRDNGVGIDLERYGSQLFQMFRRFHSHVSGSGMGLYLINRIVQSYGGHVEVESELDKGSTFHIYIPLVGQPLRPVPEEPVLLI</sequence>
<gene>
    <name evidence="10" type="ORF">E5K02_13210</name>
</gene>
<dbReference type="Pfam" id="PF08447">
    <property type="entry name" value="PAS_3"/>
    <property type="match status" value="6"/>
</dbReference>
<evidence type="ECO:0000313" key="10">
    <source>
        <dbReference type="EMBL" id="TGE27341.1"/>
    </source>
</evidence>
<dbReference type="InterPro" id="IPR000014">
    <property type="entry name" value="PAS"/>
</dbReference>
<dbReference type="Gene3D" id="3.30.565.10">
    <property type="entry name" value="Histidine kinase-like ATPase, C-terminal domain"/>
    <property type="match status" value="1"/>
</dbReference>
<dbReference type="Pfam" id="PF02518">
    <property type="entry name" value="HATPase_c"/>
    <property type="match status" value="1"/>
</dbReference>
<evidence type="ECO:0000256" key="5">
    <source>
        <dbReference type="ARBA" id="ARBA00022777"/>
    </source>
</evidence>
<evidence type="ECO:0000256" key="1">
    <source>
        <dbReference type="ARBA" id="ARBA00000085"/>
    </source>
</evidence>
<dbReference type="SMART" id="SM00086">
    <property type="entry name" value="PAC"/>
    <property type="match status" value="8"/>
</dbReference>
<evidence type="ECO:0000313" key="11">
    <source>
        <dbReference type="Proteomes" id="UP000298471"/>
    </source>
</evidence>
<dbReference type="RefSeq" id="WP_135395241.1">
    <property type="nucleotide sequence ID" value="NZ_SRMB01000002.1"/>
</dbReference>
<feature type="domain" description="PAS" evidence="8">
    <location>
        <begin position="395"/>
        <end position="465"/>
    </location>
</feature>
<reference evidence="10 11" key="1">
    <citation type="submission" date="2019-04" db="EMBL/GenBank/DDBJ databases">
        <authorList>
            <person name="Feng G."/>
            <person name="Zhang J."/>
            <person name="Zhu H."/>
        </authorList>
    </citation>
    <scope>NUCLEOTIDE SEQUENCE [LARGE SCALE GENOMIC DNA]</scope>
    <source>
        <strain evidence="10 11">9PBR-1</strain>
    </source>
</reference>
<dbReference type="EC" id="2.7.13.3" evidence="2"/>
<dbReference type="FunFam" id="3.30.450.20:FF:000099">
    <property type="entry name" value="Sensory box sensor histidine kinase"/>
    <property type="match status" value="4"/>
</dbReference>
<proteinExistence type="predicted"/>
<dbReference type="PRINTS" id="PR00344">
    <property type="entry name" value="BCTRLSENSOR"/>
</dbReference>
<feature type="domain" description="PAC" evidence="9">
    <location>
        <begin position="731"/>
        <end position="783"/>
    </location>
</feature>
<dbReference type="SUPFAM" id="SSF55874">
    <property type="entry name" value="ATPase domain of HSP90 chaperone/DNA topoisomerase II/histidine kinase"/>
    <property type="match status" value="1"/>
</dbReference>
<dbReference type="InterPro" id="IPR004358">
    <property type="entry name" value="Sig_transdc_His_kin-like_C"/>
</dbReference>
<dbReference type="Gene3D" id="1.10.287.130">
    <property type="match status" value="1"/>
</dbReference>
<dbReference type="InterPro" id="IPR000700">
    <property type="entry name" value="PAS-assoc_C"/>
</dbReference>
<feature type="domain" description="PAS" evidence="8">
    <location>
        <begin position="784"/>
        <end position="856"/>
    </location>
</feature>
<evidence type="ECO:0000256" key="4">
    <source>
        <dbReference type="ARBA" id="ARBA00022679"/>
    </source>
</evidence>